<dbReference type="GO" id="GO:0005524">
    <property type="term" value="F:ATP binding"/>
    <property type="evidence" value="ECO:0007669"/>
    <property type="project" value="UniProtKB-UniRule"/>
</dbReference>
<dbReference type="InterPro" id="IPR005144">
    <property type="entry name" value="ATP-cone_dom"/>
</dbReference>
<proteinExistence type="predicted"/>
<evidence type="ECO:0000256" key="3">
    <source>
        <dbReference type="PROSITE-ProRule" id="PRU00492"/>
    </source>
</evidence>
<evidence type="ECO:0000259" key="4">
    <source>
        <dbReference type="PROSITE" id="PS51161"/>
    </source>
</evidence>
<dbReference type="EMBL" id="OQ829281">
    <property type="protein sequence ID" value="WHS68320.1"/>
    <property type="molecule type" value="Genomic_DNA"/>
</dbReference>
<reference evidence="5" key="1">
    <citation type="submission" date="2023-04" db="EMBL/GenBank/DDBJ databases">
        <title>Isolation and Characterization of Novel Plasmid-specific Phages Infecting Bacteria Carrying Diverse Conjugative Plasmids.</title>
        <authorList>
            <person name="Parra B."/>
            <person name="Cockx B."/>
            <person name="Lutz V.T."/>
            <person name="Bronsted L."/>
            <person name="Smets B.F."/>
            <person name="Dechesne A."/>
        </authorList>
    </citation>
    <scope>NUCLEOTIDE SEQUENCE</scope>
</reference>
<keyword evidence="1 3" id="KW-0547">Nucleotide-binding</keyword>
<evidence type="ECO:0000313" key="6">
    <source>
        <dbReference type="Proteomes" id="UP001223176"/>
    </source>
</evidence>
<feature type="domain" description="ATP-cone" evidence="4">
    <location>
        <begin position="2"/>
        <end position="89"/>
    </location>
</feature>
<organism evidence="5 6">
    <name type="scientific">phage PKM.Lu.22.1</name>
    <dbReference type="NCBI Taxonomy" id="3049197"/>
    <lineage>
        <taxon>Viruses</taxon>
        <taxon>Duplodnaviria</taxon>
        <taxon>Heunggongvirae</taxon>
        <taxon>Uroviricota</taxon>
        <taxon>Caudoviricetes</taxon>
        <taxon>Grimontviridae</taxon>
    </lineage>
</organism>
<evidence type="ECO:0000313" key="5">
    <source>
        <dbReference type="EMBL" id="WHS68320.1"/>
    </source>
</evidence>
<sequence length="89" mass="10223">MVKYQKDDGSLVEFDVNQIIQSVMASQEAVNQSSFDEALQIAMIIQGKYLHQLTVTKSEINEDVEDLLMECNPKVAREYITRRVEKSLK</sequence>
<keyword evidence="2 3" id="KW-0067">ATP-binding</keyword>
<accession>A0AAF0KYD7</accession>
<dbReference type="Pfam" id="PF03477">
    <property type="entry name" value="ATP-cone"/>
    <property type="match status" value="1"/>
</dbReference>
<protein>
    <recommendedName>
        <fullName evidence="4">ATP-cone domain-containing protein</fullName>
    </recommendedName>
</protein>
<dbReference type="Proteomes" id="UP001223176">
    <property type="component" value="Segment"/>
</dbReference>
<evidence type="ECO:0000256" key="2">
    <source>
        <dbReference type="ARBA" id="ARBA00022840"/>
    </source>
</evidence>
<dbReference type="PROSITE" id="PS51161">
    <property type="entry name" value="ATP_CONE"/>
    <property type="match status" value="1"/>
</dbReference>
<name>A0AAF0KYD7_9CAUD</name>
<keyword evidence="6" id="KW-1185">Reference proteome</keyword>
<evidence type="ECO:0000256" key="1">
    <source>
        <dbReference type="ARBA" id="ARBA00022741"/>
    </source>
</evidence>